<dbReference type="AlphaFoldDB" id="A0A5T0J555"/>
<sequence length="110" mass="13169">MEKDKIKFHNNISIVFAVDENYLPYTSVALASLIEKSVEYYIYDIYIIHSNINLNILLKLKKVAQARKNIIINFINIKSYLEDAIKQYDNIFYEKSYFSTAMYYRFFIPK</sequence>
<reference evidence="1" key="1">
    <citation type="submission" date="2019-04" db="EMBL/GenBank/DDBJ databases">
        <authorList>
            <consortium name="NARMS: The National Antimicrobial Resistance Monitoring System"/>
        </authorList>
    </citation>
    <scope>NUCLEOTIDE SEQUENCE</scope>
    <source>
        <strain evidence="1">FSIS11918609</strain>
    </source>
</reference>
<evidence type="ECO:0008006" key="2">
    <source>
        <dbReference type="Google" id="ProtNLM"/>
    </source>
</evidence>
<organism evidence="1">
    <name type="scientific">Campylobacter coli</name>
    <dbReference type="NCBI Taxonomy" id="195"/>
    <lineage>
        <taxon>Bacteria</taxon>
        <taxon>Pseudomonadati</taxon>
        <taxon>Campylobacterota</taxon>
        <taxon>Epsilonproteobacteria</taxon>
        <taxon>Campylobacterales</taxon>
        <taxon>Campylobacteraceae</taxon>
        <taxon>Campylobacter</taxon>
    </lineage>
</organism>
<dbReference type="GO" id="GO:0016757">
    <property type="term" value="F:glycosyltransferase activity"/>
    <property type="evidence" value="ECO:0007669"/>
    <property type="project" value="InterPro"/>
</dbReference>
<protein>
    <recommendedName>
        <fullName evidence="2">Glycosyltransferase family 8 protein</fullName>
    </recommendedName>
</protein>
<dbReference type="Pfam" id="PF01501">
    <property type="entry name" value="Glyco_transf_8"/>
    <property type="match status" value="1"/>
</dbReference>
<dbReference type="SUPFAM" id="SSF53448">
    <property type="entry name" value="Nucleotide-diphospho-sugar transferases"/>
    <property type="match status" value="1"/>
</dbReference>
<feature type="non-terminal residue" evidence="1">
    <location>
        <position position="110"/>
    </location>
</feature>
<dbReference type="InterPro" id="IPR002495">
    <property type="entry name" value="Glyco_trans_8"/>
</dbReference>
<accession>A0A5T0J555</accession>
<comment type="caution">
    <text evidence="1">The sequence shown here is derived from an EMBL/GenBank/DDBJ whole genome shotgun (WGS) entry which is preliminary data.</text>
</comment>
<dbReference type="EMBL" id="AACCAN010000045">
    <property type="protein sequence ID" value="EAJ9572571.1"/>
    <property type="molecule type" value="Genomic_DNA"/>
</dbReference>
<name>A0A5T0J555_CAMCO</name>
<gene>
    <name evidence="1" type="ORF">E5B80_09335</name>
</gene>
<dbReference type="InterPro" id="IPR029044">
    <property type="entry name" value="Nucleotide-diphossugar_trans"/>
</dbReference>
<dbReference type="Gene3D" id="3.90.550.10">
    <property type="entry name" value="Spore Coat Polysaccharide Biosynthesis Protein SpsA, Chain A"/>
    <property type="match status" value="1"/>
</dbReference>
<proteinExistence type="predicted"/>
<evidence type="ECO:0000313" key="1">
    <source>
        <dbReference type="EMBL" id="EAJ9572571.1"/>
    </source>
</evidence>